<dbReference type="EMBL" id="CACRXK020015616">
    <property type="protein sequence ID" value="CAB4028638.1"/>
    <property type="molecule type" value="Genomic_DNA"/>
</dbReference>
<protein>
    <submittedName>
        <fullName evidence="1">Uncharacterized protein</fullName>
    </submittedName>
</protein>
<organism evidence="1 2">
    <name type="scientific">Paramuricea clavata</name>
    <name type="common">Red gorgonian</name>
    <name type="synonym">Violescent sea-whip</name>
    <dbReference type="NCBI Taxonomy" id="317549"/>
    <lineage>
        <taxon>Eukaryota</taxon>
        <taxon>Metazoa</taxon>
        <taxon>Cnidaria</taxon>
        <taxon>Anthozoa</taxon>
        <taxon>Octocorallia</taxon>
        <taxon>Malacalcyonacea</taxon>
        <taxon>Plexauridae</taxon>
        <taxon>Paramuricea</taxon>
    </lineage>
</organism>
<evidence type="ECO:0000313" key="1">
    <source>
        <dbReference type="EMBL" id="CAB4028638.1"/>
    </source>
</evidence>
<comment type="caution">
    <text evidence="1">The sequence shown here is derived from an EMBL/GenBank/DDBJ whole genome shotgun (WGS) entry which is preliminary data.</text>
</comment>
<dbReference type="AlphaFoldDB" id="A0A6S7JD28"/>
<evidence type="ECO:0000313" key="2">
    <source>
        <dbReference type="Proteomes" id="UP001152795"/>
    </source>
</evidence>
<accession>A0A6S7JD28</accession>
<proteinExistence type="predicted"/>
<reference evidence="1" key="1">
    <citation type="submission" date="2020-04" db="EMBL/GenBank/DDBJ databases">
        <authorList>
            <person name="Alioto T."/>
            <person name="Alioto T."/>
            <person name="Gomez Garrido J."/>
        </authorList>
    </citation>
    <scope>NUCLEOTIDE SEQUENCE</scope>
    <source>
        <strain evidence="1">A484AB</strain>
    </source>
</reference>
<name>A0A6S7JD28_PARCT</name>
<sequence length="103" mass="11920">MCRSGDNLRNQKKYEVKFLIFKDDPDSVVRFEGHCRRDEAVDDSQRKLHQHCVFSEGLKVDPGKEEEIMETPRPTTPEEMHSDDHILHSQNGLIAVALVFKTL</sequence>
<gene>
    <name evidence="1" type="ORF">PACLA_8A029714</name>
</gene>
<dbReference type="Proteomes" id="UP001152795">
    <property type="component" value="Unassembled WGS sequence"/>
</dbReference>
<keyword evidence="2" id="KW-1185">Reference proteome</keyword>